<dbReference type="HOGENOM" id="CLU_122982_0_0_1"/>
<dbReference type="Pfam" id="PF20236">
    <property type="entry name" value="DUF6593"/>
    <property type="match status" value="1"/>
</dbReference>
<evidence type="ECO:0000313" key="3">
    <source>
        <dbReference type="Proteomes" id="UP000053820"/>
    </source>
</evidence>
<name>A0A0C9VYE8_9AGAM</name>
<dbReference type="InterPro" id="IPR046528">
    <property type="entry name" value="DUF6593"/>
</dbReference>
<dbReference type="Proteomes" id="UP000053820">
    <property type="component" value="Unassembled WGS sequence"/>
</dbReference>
<protein>
    <submittedName>
        <fullName evidence="2">Unplaced genomic scaffold scaffold_17, whole genome shotgun sequence</fullName>
    </submittedName>
</protein>
<dbReference type="AlphaFoldDB" id="A0A0C9VYE8"/>
<dbReference type="OrthoDB" id="3185381at2759"/>
<dbReference type="EMBL" id="KN839851">
    <property type="protein sequence ID" value="KIJ63365.1"/>
    <property type="molecule type" value="Genomic_DNA"/>
</dbReference>
<feature type="domain" description="DUF6593" evidence="1">
    <location>
        <begin position="11"/>
        <end position="173"/>
    </location>
</feature>
<proteinExistence type="predicted"/>
<keyword evidence="3" id="KW-1185">Reference proteome</keyword>
<sequence>MSQKLTLTTASLLNTTISNATDAIYYDIQTPEWEPQLTTVRRLDSRTGTYELTGSIRNQADKPVAVSMYGGEFEPEEQWLKKIDGSMPGESQWQFNDGEGNVFAWSVANGNLELRSADEGVKTKRALATFYQHRRYLMVGMISQHAYLEVDSSVIESVDAVILSLLVVERKRRVKVL</sequence>
<evidence type="ECO:0000313" key="2">
    <source>
        <dbReference type="EMBL" id="KIJ63365.1"/>
    </source>
</evidence>
<organism evidence="2 3">
    <name type="scientific">Hydnomerulius pinastri MD-312</name>
    <dbReference type="NCBI Taxonomy" id="994086"/>
    <lineage>
        <taxon>Eukaryota</taxon>
        <taxon>Fungi</taxon>
        <taxon>Dikarya</taxon>
        <taxon>Basidiomycota</taxon>
        <taxon>Agaricomycotina</taxon>
        <taxon>Agaricomycetes</taxon>
        <taxon>Agaricomycetidae</taxon>
        <taxon>Boletales</taxon>
        <taxon>Boletales incertae sedis</taxon>
        <taxon>Leucogyrophana</taxon>
    </lineage>
</organism>
<accession>A0A0C9VYE8</accession>
<gene>
    <name evidence="2" type="ORF">HYDPIDRAFT_29617</name>
</gene>
<reference evidence="2 3" key="1">
    <citation type="submission" date="2014-04" db="EMBL/GenBank/DDBJ databases">
        <title>Evolutionary Origins and Diversification of the Mycorrhizal Mutualists.</title>
        <authorList>
            <consortium name="DOE Joint Genome Institute"/>
            <consortium name="Mycorrhizal Genomics Consortium"/>
            <person name="Kohler A."/>
            <person name="Kuo A."/>
            <person name="Nagy L.G."/>
            <person name="Floudas D."/>
            <person name="Copeland A."/>
            <person name="Barry K.W."/>
            <person name="Cichocki N."/>
            <person name="Veneault-Fourrey C."/>
            <person name="LaButti K."/>
            <person name="Lindquist E.A."/>
            <person name="Lipzen A."/>
            <person name="Lundell T."/>
            <person name="Morin E."/>
            <person name="Murat C."/>
            <person name="Riley R."/>
            <person name="Ohm R."/>
            <person name="Sun H."/>
            <person name="Tunlid A."/>
            <person name="Henrissat B."/>
            <person name="Grigoriev I.V."/>
            <person name="Hibbett D.S."/>
            <person name="Martin F."/>
        </authorList>
    </citation>
    <scope>NUCLEOTIDE SEQUENCE [LARGE SCALE GENOMIC DNA]</scope>
    <source>
        <strain evidence="2 3">MD-312</strain>
    </source>
</reference>
<evidence type="ECO:0000259" key="1">
    <source>
        <dbReference type="Pfam" id="PF20236"/>
    </source>
</evidence>